<name>A6URR2_METVS</name>
<feature type="compositionally biased region" description="Acidic residues" evidence="1">
    <location>
        <begin position="783"/>
        <end position="809"/>
    </location>
</feature>
<accession>A6URR2</accession>
<dbReference type="Gene3D" id="2.60.40.10">
    <property type="entry name" value="Immunoglobulins"/>
    <property type="match status" value="3"/>
</dbReference>
<feature type="compositionally biased region" description="Polar residues" evidence="1">
    <location>
        <begin position="761"/>
        <end position="770"/>
    </location>
</feature>
<organism evidence="3 4">
    <name type="scientific">Methanococcus vannielii (strain ATCC 35089 / DSM 1224 / JCM 13029 / OCM 148 / SB)</name>
    <dbReference type="NCBI Taxonomy" id="406327"/>
    <lineage>
        <taxon>Archaea</taxon>
        <taxon>Methanobacteriati</taxon>
        <taxon>Methanobacteriota</taxon>
        <taxon>Methanomada group</taxon>
        <taxon>Methanococci</taxon>
        <taxon>Methanococcales</taxon>
        <taxon>Methanococcaceae</taxon>
        <taxon>Methanococcus</taxon>
    </lineage>
</organism>
<gene>
    <name evidence="3" type="ordered locus">Mevan_1287</name>
</gene>
<evidence type="ECO:0000259" key="2">
    <source>
        <dbReference type="SMART" id="SM00722"/>
    </source>
</evidence>
<keyword evidence="4" id="KW-1185">Reference proteome</keyword>
<dbReference type="InterPro" id="IPR013783">
    <property type="entry name" value="Ig-like_fold"/>
</dbReference>
<dbReference type="InterPro" id="IPR006626">
    <property type="entry name" value="PbH1"/>
</dbReference>
<dbReference type="Pfam" id="PF17957">
    <property type="entry name" value="Big_7"/>
    <property type="match status" value="2"/>
</dbReference>
<protein>
    <submittedName>
        <fullName evidence="3">Periplasmic copper-binding</fullName>
    </submittedName>
</protein>
<dbReference type="HOGENOM" id="CLU_014512_0_0_2"/>
<dbReference type="InterPro" id="IPR012334">
    <property type="entry name" value="Pectin_lyas_fold"/>
</dbReference>
<dbReference type="SMART" id="SM00722">
    <property type="entry name" value="CASH"/>
    <property type="match status" value="1"/>
</dbReference>
<dbReference type="Proteomes" id="UP000001107">
    <property type="component" value="Chromosome"/>
</dbReference>
<dbReference type="GeneID" id="5324741"/>
<dbReference type="NCBIfam" id="TIGR03804">
    <property type="entry name" value="para_beta_helix"/>
    <property type="match status" value="4"/>
</dbReference>
<dbReference type="OrthoDB" id="36243at2157"/>
<dbReference type="EMBL" id="CP000742">
    <property type="protein sequence ID" value="ABR55184.1"/>
    <property type="molecule type" value="Genomic_DNA"/>
</dbReference>
<dbReference type="Pfam" id="PF05048">
    <property type="entry name" value="NosD"/>
    <property type="match status" value="1"/>
</dbReference>
<sequence length="831" mass="92567">MKIFGIILLLLALTLIPGIYASESTIYVNNTHYWYFEAESFESNNSLQSAIDIAEEGSVILVTKNSKFFEGLKIAKNNITIDLNGSTIEGEYSGKGIAILGDGVKLKNAKIQKFEYGIFLENTKNCKILNNDVSENIYDGIYLSNSNYNEIAKNNAYKNGVIGIITAGIFLDGSDWNNVSENSANNNIYNGIELINSESNTISRNTIFENEDNGIFVWNSKNNSISENKIFKNEDNGVLIRESSYNTFLNNTLTENRDSGFYIWKSFENNLIRNEISENSINGIRLWNSESNEVSENKVLSNGKSGVSLEVMSFENMLYNNIFNNSINANFKDSGKNYWNTSMDNGTNILKGEFIGGNLWCSPKGDGFSQKAENQDSNGDMFSENHYRINSENTDFLPIAPDNTPPEVTILSPRENSIFNENETILINVSAIDNSGVKLVMVEINGDYKEIMKINGSNFVHELSGLGYGRHTLKVFATDNAGNINSGALRTFSIIPPDNTPPEVKIISPTARGYAEDTEISIKVRVTDTSGIKSVYAKVGNYNVELIESSGYYINVITGLGRGVHSLWVFATDNAGNINYNEKVTFEVNDGDTTPPKVEIIEPDNKNIFRETSVTIKVNATDESGIKSVKAVLDGKINFNMNYDGSEYYIVTINDLAYGTHSIRIYAEDNEKNINSKETLTFKIENKEELKNPINNTVDPINNTVDPINNTVDPINNTVDPINNTVDPINNTVDPINNTVDPINNTVDPINNTVDPINNTVDPINNTVIEDNNKTNSTSLENNTEENNTEENNTEENNTEENNTEENNTEENNLEKSDTDLKNDKIEENKV</sequence>
<dbReference type="Gene3D" id="1.20.1480.30">
    <property type="entry name" value="Designed four-helix bundle protein"/>
    <property type="match status" value="1"/>
</dbReference>
<feature type="domain" description="Carbohydrate-binding/sugar hydrolysis" evidence="2">
    <location>
        <begin position="137"/>
        <end position="287"/>
    </location>
</feature>
<evidence type="ECO:0000256" key="1">
    <source>
        <dbReference type="SAM" id="MobiDB-lite"/>
    </source>
</evidence>
<dbReference type="KEGG" id="mvn:Mevan_1287"/>
<dbReference type="InterPro" id="IPR006633">
    <property type="entry name" value="Carb-bd_sugar_hydrolysis-dom"/>
</dbReference>
<dbReference type="InterPro" id="IPR007742">
    <property type="entry name" value="NosD_dom"/>
</dbReference>
<dbReference type="STRING" id="406327.Mevan_1287"/>
<dbReference type="eggNOG" id="arCOG02527">
    <property type="taxonomic scope" value="Archaea"/>
</dbReference>
<evidence type="ECO:0000313" key="3">
    <source>
        <dbReference type="EMBL" id="ABR55184.1"/>
    </source>
</evidence>
<dbReference type="Gene3D" id="2.160.20.10">
    <property type="entry name" value="Single-stranded right-handed beta-helix, Pectin lyase-like"/>
    <property type="match status" value="2"/>
</dbReference>
<dbReference type="AlphaFoldDB" id="A6URR2"/>
<dbReference type="InterPro" id="IPR022441">
    <property type="entry name" value="Para_beta_helix_rpt-2"/>
</dbReference>
<dbReference type="eggNOG" id="arCOG03439">
    <property type="taxonomic scope" value="Archaea"/>
</dbReference>
<dbReference type="SUPFAM" id="SSF51126">
    <property type="entry name" value="Pectin lyase-like"/>
    <property type="match status" value="1"/>
</dbReference>
<evidence type="ECO:0000313" key="4">
    <source>
        <dbReference type="Proteomes" id="UP000001107"/>
    </source>
</evidence>
<feature type="compositionally biased region" description="Basic and acidic residues" evidence="1">
    <location>
        <begin position="813"/>
        <end position="831"/>
    </location>
</feature>
<reference evidence="3" key="1">
    <citation type="submission" date="2007-06" db="EMBL/GenBank/DDBJ databases">
        <title>Complete sequence of Methanococcus vannielii SB.</title>
        <authorList>
            <consortium name="US DOE Joint Genome Institute"/>
            <person name="Copeland A."/>
            <person name="Lucas S."/>
            <person name="Lapidus A."/>
            <person name="Barry K."/>
            <person name="Glavina del Rio T."/>
            <person name="Dalin E."/>
            <person name="Tice H."/>
            <person name="Pitluck S."/>
            <person name="Chain P."/>
            <person name="Malfatti S."/>
            <person name="Shin M."/>
            <person name="Vergez L."/>
            <person name="Schmutz J."/>
            <person name="Larimer F."/>
            <person name="Land M."/>
            <person name="Hauser L."/>
            <person name="Kyrpides N."/>
            <person name="Anderson I."/>
            <person name="Sieprawska-Lupa M."/>
            <person name="Whitman W.B."/>
            <person name="Richardson P."/>
        </authorList>
    </citation>
    <scope>NUCLEOTIDE SEQUENCE [LARGE SCALE GENOMIC DNA]</scope>
    <source>
        <strain evidence="3">SB</strain>
    </source>
</reference>
<dbReference type="RefSeq" id="WP_012066099.1">
    <property type="nucleotide sequence ID" value="NC_009634.1"/>
</dbReference>
<dbReference type="InterPro" id="IPR011050">
    <property type="entry name" value="Pectin_lyase_fold/virulence"/>
</dbReference>
<proteinExistence type="predicted"/>
<dbReference type="SMART" id="SM00710">
    <property type="entry name" value="PbH1"/>
    <property type="match status" value="8"/>
</dbReference>
<feature type="region of interest" description="Disordered" evidence="1">
    <location>
        <begin position="761"/>
        <end position="831"/>
    </location>
</feature>